<name>A0ABS1LI72_9MICO</name>
<dbReference type="EMBL" id="JABBYC010000006">
    <property type="protein sequence ID" value="MBL0885892.1"/>
    <property type="molecule type" value="Genomic_DNA"/>
</dbReference>
<evidence type="ECO:0000313" key="2">
    <source>
        <dbReference type="EMBL" id="MBL0885892.1"/>
    </source>
</evidence>
<comment type="caution">
    <text evidence="2">The sequence shown here is derived from an EMBL/GenBank/DDBJ whole genome shotgun (WGS) entry which is preliminary data.</text>
</comment>
<evidence type="ECO:0000313" key="3">
    <source>
        <dbReference type="Proteomes" id="UP000675409"/>
    </source>
</evidence>
<keyword evidence="3" id="KW-1185">Reference proteome</keyword>
<dbReference type="Proteomes" id="UP000675409">
    <property type="component" value="Unassembled WGS sequence"/>
</dbReference>
<accession>A0ABS1LI72</accession>
<evidence type="ECO:0008006" key="4">
    <source>
        <dbReference type="Google" id="ProtNLM"/>
    </source>
</evidence>
<dbReference type="RefSeq" id="WP_201845728.1">
    <property type="nucleotide sequence ID" value="NZ_JABBYC010000006.1"/>
</dbReference>
<feature type="transmembrane region" description="Helical" evidence="1">
    <location>
        <begin position="12"/>
        <end position="35"/>
    </location>
</feature>
<proteinExistence type="predicted"/>
<organism evidence="2 3">
    <name type="scientific">Myceligenerans indicum</name>
    <dbReference type="NCBI Taxonomy" id="2593663"/>
    <lineage>
        <taxon>Bacteria</taxon>
        <taxon>Bacillati</taxon>
        <taxon>Actinomycetota</taxon>
        <taxon>Actinomycetes</taxon>
        <taxon>Micrococcales</taxon>
        <taxon>Promicromonosporaceae</taxon>
        <taxon>Myceligenerans</taxon>
    </lineage>
</organism>
<evidence type="ECO:0000256" key="1">
    <source>
        <dbReference type="SAM" id="Phobius"/>
    </source>
</evidence>
<gene>
    <name evidence="2" type="ORF">HGK34_06315</name>
</gene>
<keyword evidence="1" id="KW-0472">Membrane</keyword>
<protein>
    <recommendedName>
        <fullName evidence="4">PH domain-containing protein</fullName>
    </recommendedName>
</protein>
<sequence>MMFLVGLLAREAGYVVWTFLTPILVLVGISGVVAVGSELWMQFGVEPREIRAGYTTVGGHVEIAQVDPRSNRVIRLAGENLDDDPDVRRERLVLVRAAAEEERRSKGGA</sequence>
<keyword evidence="1" id="KW-0812">Transmembrane</keyword>
<reference evidence="2 3" key="1">
    <citation type="journal article" date="2021" name="Arch. Microbiol.">
        <title>Myceligenerans indicum sp. nov., an actinobacterium isolated from mangrove sediment of Sundarbans, India.</title>
        <authorList>
            <person name="Asha K."/>
            <person name="Bhadury P."/>
        </authorList>
    </citation>
    <scope>NUCLEOTIDE SEQUENCE [LARGE SCALE GENOMIC DNA]</scope>
    <source>
        <strain evidence="2 3">I2</strain>
    </source>
</reference>
<keyword evidence="1" id="KW-1133">Transmembrane helix</keyword>